<dbReference type="Pfam" id="PF19026">
    <property type="entry name" value="UBA_HYPK"/>
    <property type="match status" value="1"/>
</dbReference>
<evidence type="ECO:0000313" key="3">
    <source>
        <dbReference type="EMBL" id="KAH0565969.1"/>
    </source>
</evidence>
<accession>A0A9P8LIN4</accession>
<dbReference type="InterPro" id="IPR044034">
    <property type="entry name" value="NAC-like_UBA"/>
</dbReference>
<comment type="caution">
    <text evidence="3">The sequence shown here is derived from an EMBL/GenBank/DDBJ whole genome shotgun (WGS) entry which is preliminary data.</text>
</comment>
<sequence>MSSRPSDSKPNLQRVFGIKDKTGVTKSTISQDQTGGEQSNLLAALEDRPRKLKGGRFAGGIGKRDKGTAPDTFIDESGLEPRDIELVMSQASVSRGIAVKSLRENKGDIVDAIMSLSDMPKNTEMEQAGRLRGSPLKTAHVNTTAANKSNLLTHLRQVAELSGINLENDSAESDFYARLLDVIEKLDLERSALSDKLRKQGKEGDNVGKDSGIGRPSPRFSSDANTSSHRTSESAFDINRYNNSSQSLFYSRLLDVKKKLEYERSDLKAQLKKVNKDKDDDKEEDDSPESEDEATMAKDASSTMSHGPRWAIVHRLHSTKYSTISGSSNEISYFSDQPRLFRGDSKRSNVRGSNSIADMDKYLEEHPSIAFVVYKDYDGYRYRKHVEEQMGHDKYHYRTFKVTPSSPKHLSEEICLNSEGMVKAMASVKALLPEGLSQWWSSKMMQEPYLPLYHYRSVIRERLNELTADHRAYATLLLQYIQDYHGSNYDYADNMFSAGLVSEEHLNKLFRPDDVVVGFEDGQPRAYLCTGWPELDLAKFERKESKRELKKETHYWSHSYSEQNSIELGSSTIKLQIQWKMFVQLVLHLTGTFIDYLQIKPRYMVDYATYRELHPNASAFAGKTKDDLGEEAMNKDEPPGGDLGLLFPATVEGFAIQDKKWRALLAEYITPISWNKMAFDRLVLKPEAKELIQALVIVHISSKQSADMIEGKGNGLIILLHGPPGTGKTLTAESVAELAQKPLYRVTCGDIGTDADGVEAYLESVLHIGKIWGCVVLLDEADVFLEERSLTDLERNALVSVFLRVLEYYEGILILTSNRVGTFDEAFKSRIQLSLYYPTLTKADRRKVWRNFIKTLREMPGENIDYDDLEDHLDDLADFALNGRHIRNAVTTAGELAQFRQQKLTFEHFKHVIRMAGEFESYLEKTHGHNDDQWAREQGVRA</sequence>
<dbReference type="Gene3D" id="3.40.50.300">
    <property type="entry name" value="P-loop containing nucleotide triphosphate hydrolases"/>
    <property type="match status" value="1"/>
</dbReference>
<dbReference type="AlphaFoldDB" id="A0A9P8LIN4"/>
<dbReference type="CDD" id="cd14358">
    <property type="entry name" value="UBA_NAC_euk"/>
    <property type="match status" value="1"/>
</dbReference>
<keyword evidence="4" id="KW-1185">Reference proteome</keyword>
<evidence type="ECO:0000259" key="2">
    <source>
        <dbReference type="SMART" id="SM00382"/>
    </source>
</evidence>
<name>A0A9P8LIN4_9PEZI</name>
<organism evidence="3 4">
    <name type="scientific">Trichoglossum hirsutum</name>
    <dbReference type="NCBI Taxonomy" id="265104"/>
    <lineage>
        <taxon>Eukaryota</taxon>
        <taxon>Fungi</taxon>
        <taxon>Dikarya</taxon>
        <taxon>Ascomycota</taxon>
        <taxon>Pezizomycotina</taxon>
        <taxon>Geoglossomycetes</taxon>
        <taxon>Geoglossales</taxon>
        <taxon>Geoglossaceae</taxon>
        <taxon>Trichoglossum</taxon>
    </lineage>
</organism>
<dbReference type="SUPFAM" id="SSF52540">
    <property type="entry name" value="P-loop containing nucleoside triphosphate hydrolases"/>
    <property type="match status" value="1"/>
</dbReference>
<feature type="region of interest" description="Disordered" evidence="1">
    <location>
        <begin position="1"/>
        <end position="71"/>
    </location>
</feature>
<dbReference type="Pfam" id="PF23232">
    <property type="entry name" value="AAA_lid_13"/>
    <property type="match status" value="1"/>
</dbReference>
<dbReference type="InterPro" id="IPR003593">
    <property type="entry name" value="AAA+_ATPase"/>
</dbReference>
<dbReference type="Pfam" id="PF00004">
    <property type="entry name" value="AAA"/>
    <property type="match status" value="1"/>
</dbReference>
<protein>
    <recommendedName>
        <fullName evidence="2">AAA+ ATPase domain-containing protein</fullName>
    </recommendedName>
</protein>
<dbReference type="EMBL" id="JAGHQM010000046">
    <property type="protein sequence ID" value="KAH0565969.1"/>
    <property type="molecule type" value="Genomic_DNA"/>
</dbReference>
<proteinExistence type="predicted"/>
<evidence type="ECO:0000256" key="1">
    <source>
        <dbReference type="SAM" id="MobiDB-lite"/>
    </source>
</evidence>
<dbReference type="Proteomes" id="UP000750711">
    <property type="component" value="Unassembled WGS sequence"/>
</dbReference>
<dbReference type="SMART" id="SM00382">
    <property type="entry name" value="AAA"/>
    <property type="match status" value="1"/>
</dbReference>
<dbReference type="Gene3D" id="1.10.8.10">
    <property type="entry name" value="DNA helicase RuvA subunit, C-terminal domain"/>
    <property type="match status" value="1"/>
</dbReference>
<feature type="region of interest" description="Disordered" evidence="1">
    <location>
        <begin position="197"/>
        <end position="234"/>
    </location>
</feature>
<dbReference type="PANTHER" id="PTHR46411">
    <property type="entry name" value="FAMILY ATPASE, PUTATIVE-RELATED"/>
    <property type="match status" value="1"/>
</dbReference>
<dbReference type="InterPro" id="IPR003959">
    <property type="entry name" value="ATPase_AAA_core"/>
</dbReference>
<dbReference type="GO" id="GO:0005524">
    <property type="term" value="F:ATP binding"/>
    <property type="evidence" value="ECO:0007669"/>
    <property type="project" value="InterPro"/>
</dbReference>
<dbReference type="CDD" id="cd19481">
    <property type="entry name" value="RecA-like_protease"/>
    <property type="match status" value="1"/>
</dbReference>
<reference evidence="3" key="1">
    <citation type="submission" date="2021-03" db="EMBL/GenBank/DDBJ databases">
        <title>Comparative genomics and phylogenomic investigation of the class Geoglossomycetes provide insights into ecological specialization and systematics.</title>
        <authorList>
            <person name="Melie T."/>
            <person name="Pirro S."/>
            <person name="Miller A.N."/>
            <person name="Quandt A."/>
        </authorList>
    </citation>
    <scope>NUCLEOTIDE SEQUENCE</scope>
    <source>
        <strain evidence="3">CAQ_001_2017</strain>
    </source>
</reference>
<gene>
    <name evidence="3" type="ORF">GP486_000637</name>
</gene>
<evidence type="ECO:0000313" key="4">
    <source>
        <dbReference type="Proteomes" id="UP000750711"/>
    </source>
</evidence>
<dbReference type="InterPro" id="IPR027417">
    <property type="entry name" value="P-loop_NTPase"/>
</dbReference>
<feature type="compositionally biased region" description="Acidic residues" evidence="1">
    <location>
        <begin position="280"/>
        <end position="294"/>
    </location>
</feature>
<feature type="compositionally biased region" description="Basic and acidic residues" evidence="1">
    <location>
        <begin position="197"/>
        <end position="208"/>
    </location>
</feature>
<feature type="compositionally biased region" description="Polar residues" evidence="1">
    <location>
        <begin position="24"/>
        <end position="41"/>
    </location>
</feature>
<feature type="region of interest" description="Disordered" evidence="1">
    <location>
        <begin position="272"/>
        <end position="305"/>
    </location>
</feature>
<dbReference type="InterPro" id="IPR056599">
    <property type="entry name" value="AAA_lid_fung"/>
</dbReference>
<feature type="domain" description="AAA+ ATPase" evidence="2">
    <location>
        <begin position="714"/>
        <end position="841"/>
    </location>
</feature>
<feature type="compositionally biased region" description="Polar residues" evidence="1">
    <location>
        <begin position="219"/>
        <end position="229"/>
    </location>
</feature>
<dbReference type="PANTHER" id="PTHR46411:SF2">
    <property type="entry name" value="AAA+ ATPASE DOMAIN-CONTAINING PROTEIN"/>
    <property type="match status" value="1"/>
</dbReference>
<feature type="compositionally biased region" description="Polar residues" evidence="1">
    <location>
        <begin position="1"/>
        <end position="11"/>
    </location>
</feature>
<dbReference type="GO" id="GO:0016887">
    <property type="term" value="F:ATP hydrolysis activity"/>
    <property type="evidence" value="ECO:0007669"/>
    <property type="project" value="InterPro"/>
</dbReference>